<sequence length="81" mass="8872">MHNPKVSLELDFLPGLSYLLFHAHIPVIRKIKVSNLSEEVLSGLTLEVVPSEEFSSPFEVGLEEIAGGQSIELNDLRAIAS</sequence>
<name>A0A1H5WJL3_9BACT</name>
<protein>
    <submittedName>
        <fullName evidence="1">Uncharacterized protein</fullName>
    </submittedName>
</protein>
<proteinExistence type="predicted"/>
<evidence type="ECO:0000313" key="2">
    <source>
        <dbReference type="Proteomes" id="UP000236736"/>
    </source>
</evidence>
<dbReference type="Proteomes" id="UP000236736">
    <property type="component" value="Unassembled WGS sequence"/>
</dbReference>
<organism evidence="1 2">
    <name type="scientific">Algoriphagus boritolerans DSM 17298 = JCM 18970</name>
    <dbReference type="NCBI Taxonomy" id="1120964"/>
    <lineage>
        <taxon>Bacteria</taxon>
        <taxon>Pseudomonadati</taxon>
        <taxon>Bacteroidota</taxon>
        <taxon>Cytophagia</taxon>
        <taxon>Cytophagales</taxon>
        <taxon>Cyclobacteriaceae</taxon>
        <taxon>Algoriphagus</taxon>
    </lineage>
</organism>
<dbReference type="RefSeq" id="WP_103924766.1">
    <property type="nucleotide sequence ID" value="NZ_FNVR01000010.1"/>
</dbReference>
<reference evidence="2" key="1">
    <citation type="submission" date="2016-10" db="EMBL/GenBank/DDBJ databases">
        <authorList>
            <person name="Varghese N."/>
            <person name="Submissions S."/>
        </authorList>
    </citation>
    <scope>NUCLEOTIDE SEQUENCE [LARGE SCALE GENOMIC DNA]</scope>
    <source>
        <strain evidence="2">DSM 17298</strain>
    </source>
</reference>
<keyword evidence="2" id="KW-1185">Reference proteome</keyword>
<dbReference type="EMBL" id="FNVR01000010">
    <property type="protein sequence ID" value="SEF99555.1"/>
    <property type="molecule type" value="Genomic_DNA"/>
</dbReference>
<accession>A0A1H5WJL3</accession>
<dbReference type="AlphaFoldDB" id="A0A1H5WJL3"/>
<gene>
    <name evidence="1" type="ORF">SAMN03080598_02097</name>
</gene>
<evidence type="ECO:0000313" key="1">
    <source>
        <dbReference type="EMBL" id="SEF99555.1"/>
    </source>
</evidence>